<keyword evidence="3" id="KW-1185">Reference proteome</keyword>
<accession>A0AAV9VGE7</accession>
<organism evidence="2 3">
    <name type="scientific">Orbilia blumenaviensis</name>
    <dbReference type="NCBI Taxonomy" id="1796055"/>
    <lineage>
        <taxon>Eukaryota</taxon>
        <taxon>Fungi</taxon>
        <taxon>Dikarya</taxon>
        <taxon>Ascomycota</taxon>
        <taxon>Pezizomycotina</taxon>
        <taxon>Orbiliomycetes</taxon>
        <taxon>Orbiliales</taxon>
        <taxon>Orbiliaceae</taxon>
        <taxon>Orbilia</taxon>
    </lineage>
</organism>
<evidence type="ECO:0000313" key="3">
    <source>
        <dbReference type="Proteomes" id="UP001373714"/>
    </source>
</evidence>
<feature type="compositionally biased region" description="Basic and acidic residues" evidence="1">
    <location>
        <begin position="367"/>
        <end position="384"/>
    </location>
</feature>
<name>A0AAV9VGE7_9PEZI</name>
<evidence type="ECO:0000313" key="2">
    <source>
        <dbReference type="EMBL" id="KAK6360924.1"/>
    </source>
</evidence>
<dbReference type="AlphaFoldDB" id="A0AAV9VGE7"/>
<dbReference type="Proteomes" id="UP001373714">
    <property type="component" value="Unassembled WGS sequence"/>
</dbReference>
<protein>
    <recommendedName>
        <fullName evidence="4">C2H2-type domain-containing protein</fullName>
    </recommendedName>
</protein>
<dbReference type="EMBL" id="JAVHNS010000003">
    <property type="protein sequence ID" value="KAK6360924.1"/>
    <property type="molecule type" value="Genomic_DNA"/>
</dbReference>
<reference evidence="2 3" key="1">
    <citation type="submission" date="2019-10" db="EMBL/GenBank/DDBJ databases">
        <authorList>
            <person name="Palmer J.M."/>
        </authorList>
    </citation>
    <scope>NUCLEOTIDE SEQUENCE [LARGE SCALE GENOMIC DNA]</scope>
    <source>
        <strain evidence="2 3">TWF730</strain>
    </source>
</reference>
<gene>
    <name evidence="2" type="ORF">TWF730_007039</name>
</gene>
<feature type="region of interest" description="Disordered" evidence="1">
    <location>
        <begin position="363"/>
        <end position="384"/>
    </location>
</feature>
<comment type="caution">
    <text evidence="2">The sequence shown here is derived from an EMBL/GenBank/DDBJ whole genome shotgun (WGS) entry which is preliminary data.</text>
</comment>
<evidence type="ECO:0008006" key="4">
    <source>
        <dbReference type="Google" id="ProtNLM"/>
    </source>
</evidence>
<feature type="region of interest" description="Disordered" evidence="1">
    <location>
        <begin position="226"/>
        <end position="286"/>
    </location>
</feature>
<feature type="compositionally biased region" description="Basic residues" evidence="1">
    <location>
        <begin position="275"/>
        <end position="284"/>
    </location>
</feature>
<evidence type="ECO:0000256" key="1">
    <source>
        <dbReference type="SAM" id="MobiDB-lite"/>
    </source>
</evidence>
<proteinExistence type="predicted"/>
<sequence>MGLRYLYDMDHRKCPQIVGGEMGSYGAMDDINDLPFGVDDYPFPGDDADCGGNMDPGLYCSMPTDMPSGQSSGYDIAQNWCLHMHDVPPSLDILNPISPKEYWHNSTCGDPDACDSFSVPELIEPAPGIIDQDQFDPLILDFNGHGSGAQQHHENFRWDDTVVYMPDLELETISHDATQVGSVERANNCGPVFRDEDWPTELAFLGPTTQDTSMDEFVNSDAWEVEPFQNNPLPPVDPSPAAAPNETPTVSPPRRALARSARRSDAGASLPGPRSGKRPYKRNRQRVELGGVRQRIRCGLDGCTFEYASPGTVYRHRQNTHWSKGRFGAKCLFPGCTTELWAGMEPKAWDNLKTHQSQKHRSWILGKTKDERCRMTKDPEPSSA</sequence>